<dbReference type="AlphaFoldDB" id="A0A1H2LUA0"/>
<dbReference type="SUPFAM" id="SSF47240">
    <property type="entry name" value="Ferritin-like"/>
    <property type="match status" value="1"/>
</dbReference>
<feature type="region of interest" description="Disordered" evidence="1">
    <location>
        <begin position="131"/>
        <end position="158"/>
    </location>
</feature>
<accession>A0A1H2LUA0</accession>
<evidence type="ECO:0000256" key="1">
    <source>
        <dbReference type="SAM" id="MobiDB-lite"/>
    </source>
</evidence>
<dbReference type="Pfam" id="PF14530">
    <property type="entry name" value="DUF4439"/>
    <property type="match status" value="1"/>
</dbReference>
<feature type="compositionally biased region" description="Low complexity" evidence="1">
    <location>
        <begin position="137"/>
        <end position="156"/>
    </location>
</feature>
<dbReference type="InterPro" id="IPR012347">
    <property type="entry name" value="Ferritin-like"/>
</dbReference>
<dbReference type="Proteomes" id="UP000198825">
    <property type="component" value="Chromosome I"/>
</dbReference>
<feature type="region of interest" description="Disordered" evidence="1">
    <location>
        <begin position="51"/>
        <end position="90"/>
    </location>
</feature>
<dbReference type="EMBL" id="LT629799">
    <property type="protein sequence ID" value="SDU84519.1"/>
    <property type="molecule type" value="Genomic_DNA"/>
</dbReference>
<protein>
    <recommendedName>
        <fullName evidence="2">DUF4439 domain-containing protein</fullName>
    </recommendedName>
</protein>
<evidence type="ECO:0000313" key="3">
    <source>
        <dbReference type="EMBL" id="SDU84519.1"/>
    </source>
</evidence>
<dbReference type="InterPro" id="IPR029447">
    <property type="entry name" value="DUF4439"/>
</dbReference>
<dbReference type="InterPro" id="IPR009078">
    <property type="entry name" value="Ferritin-like_SF"/>
</dbReference>
<keyword evidence="4" id="KW-1185">Reference proteome</keyword>
<dbReference type="STRING" id="546874.SAMN04488544_0851"/>
<feature type="domain" description="DUF4439" evidence="2">
    <location>
        <begin position="235"/>
        <end position="364"/>
    </location>
</feature>
<evidence type="ECO:0000259" key="2">
    <source>
        <dbReference type="Pfam" id="PF14530"/>
    </source>
</evidence>
<dbReference type="Gene3D" id="1.20.1260.10">
    <property type="match status" value="1"/>
</dbReference>
<proteinExistence type="predicted"/>
<gene>
    <name evidence="3" type="ORF">SAMN04488544_0851</name>
</gene>
<name>A0A1H2LUA0_9ACTN</name>
<feature type="compositionally biased region" description="Low complexity" evidence="1">
    <location>
        <begin position="64"/>
        <end position="90"/>
    </location>
</feature>
<organism evidence="3 4">
    <name type="scientific">Microlunatus sagamiharensis</name>
    <dbReference type="NCBI Taxonomy" id="546874"/>
    <lineage>
        <taxon>Bacteria</taxon>
        <taxon>Bacillati</taxon>
        <taxon>Actinomycetota</taxon>
        <taxon>Actinomycetes</taxon>
        <taxon>Propionibacteriales</taxon>
        <taxon>Propionibacteriaceae</taxon>
        <taxon>Microlunatus</taxon>
    </lineage>
</organism>
<sequence>MAEGLGYVRAVPEAPHAALGHDRSRWARRDVLRIGLGLGLGAPLLGACTTSPTVLPGPGTSGRATSGPAGPTPGSASPAPAPTVPAGAASEQALSVRAAAVLDGPHRKDLGADRRALLTFLRDAHADHAVALAGPDPTTRPTTAVPSPSAAPPDVSGQSLAASMKALARAESAQAAAQRRAAAAASGLEALVAGSLAVAAETYAAALGASRTPGVGRAREHRATPLLSDVEASAELVAQLHAVVYGYQLAIGVLKYSSAARRRAVGELASARTLLDAQISFLLSRKADVPPAEPAYAPSPAVRSPADATRLVRGMQYRLAPFVGLTLAAAGSAGARTVALTQLRSTVRTSVTWGAGLQVWPGWPD</sequence>
<reference evidence="4" key="1">
    <citation type="submission" date="2016-10" db="EMBL/GenBank/DDBJ databases">
        <authorList>
            <person name="Varghese N."/>
            <person name="Submissions S."/>
        </authorList>
    </citation>
    <scope>NUCLEOTIDE SEQUENCE [LARGE SCALE GENOMIC DNA]</scope>
    <source>
        <strain evidence="4">DSM 21743</strain>
    </source>
</reference>
<evidence type="ECO:0000313" key="4">
    <source>
        <dbReference type="Proteomes" id="UP000198825"/>
    </source>
</evidence>